<evidence type="ECO:0000313" key="3">
    <source>
        <dbReference type="Proteomes" id="UP001055057"/>
    </source>
</evidence>
<accession>A0ABQ4U465</accession>
<keyword evidence="3" id="KW-1185">Reference proteome</keyword>
<evidence type="ECO:0000313" key="2">
    <source>
        <dbReference type="EMBL" id="GJE61684.1"/>
    </source>
</evidence>
<feature type="transmembrane region" description="Helical" evidence="1">
    <location>
        <begin position="12"/>
        <end position="30"/>
    </location>
</feature>
<feature type="transmembrane region" description="Helical" evidence="1">
    <location>
        <begin position="109"/>
        <end position="131"/>
    </location>
</feature>
<dbReference type="Proteomes" id="UP001055057">
    <property type="component" value="Unassembled WGS sequence"/>
</dbReference>
<dbReference type="RefSeq" id="WP_238184247.1">
    <property type="nucleotide sequence ID" value="NZ_BPRB01000238.1"/>
</dbReference>
<keyword evidence="1" id="KW-0472">Membrane</keyword>
<gene>
    <name evidence="2" type="ORF">MPOCJGCO_3807</name>
</gene>
<name>A0ABQ4U465_9HYPH</name>
<feature type="transmembrane region" description="Helical" evidence="1">
    <location>
        <begin position="143"/>
        <end position="161"/>
    </location>
</feature>
<feature type="transmembrane region" description="Helical" evidence="1">
    <location>
        <begin position="42"/>
        <end position="62"/>
    </location>
</feature>
<keyword evidence="1" id="KW-1133">Transmembrane helix</keyword>
<evidence type="ECO:0000256" key="1">
    <source>
        <dbReference type="SAM" id="Phobius"/>
    </source>
</evidence>
<reference evidence="2" key="1">
    <citation type="journal article" date="2021" name="Front. Microbiol.">
        <title>Comprehensive Comparative Genomics and Phenotyping of Methylobacterium Species.</title>
        <authorList>
            <person name="Alessa O."/>
            <person name="Ogura Y."/>
            <person name="Fujitani Y."/>
            <person name="Takami H."/>
            <person name="Hayashi T."/>
            <person name="Sahin N."/>
            <person name="Tani A."/>
        </authorList>
    </citation>
    <scope>NUCLEOTIDE SEQUENCE</scope>
    <source>
        <strain evidence="2">DSM 23632</strain>
    </source>
</reference>
<feature type="transmembrane region" description="Helical" evidence="1">
    <location>
        <begin position="74"/>
        <end position="97"/>
    </location>
</feature>
<reference evidence="2" key="2">
    <citation type="submission" date="2021-08" db="EMBL/GenBank/DDBJ databases">
        <authorList>
            <person name="Tani A."/>
            <person name="Ola A."/>
            <person name="Ogura Y."/>
            <person name="Katsura K."/>
            <person name="Hayashi T."/>
        </authorList>
    </citation>
    <scope>NUCLEOTIDE SEQUENCE</scope>
    <source>
        <strain evidence="2">DSM 23632</strain>
    </source>
</reference>
<dbReference type="EMBL" id="BPRB01000238">
    <property type="protein sequence ID" value="GJE61684.1"/>
    <property type="molecule type" value="Genomic_DNA"/>
</dbReference>
<organism evidence="2 3">
    <name type="scientific">Methylobacterium trifolii</name>
    <dbReference type="NCBI Taxonomy" id="1003092"/>
    <lineage>
        <taxon>Bacteria</taxon>
        <taxon>Pseudomonadati</taxon>
        <taxon>Pseudomonadota</taxon>
        <taxon>Alphaproteobacteria</taxon>
        <taxon>Hyphomicrobiales</taxon>
        <taxon>Methylobacteriaceae</taxon>
        <taxon>Methylobacterium</taxon>
    </lineage>
</organism>
<comment type="caution">
    <text evidence="2">The sequence shown here is derived from an EMBL/GenBank/DDBJ whole genome shotgun (WGS) entry which is preliminary data.</text>
</comment>
<protein>
    <submittedName>
        <fullName evidence="2">Uncharacterized protein</fullName>
    </submittedName>
</protein>
<sequence length="181" mass="19719">MTGLRRFLTNRLTWLSIAYVLTFYLIARAAPVSTLAEGVRTGVVTLAFMGLAAYVGVAVRAYQAHRWPNEPLLAALGTCLLLGGLAFGGLFQILWRLSNFELFVVNNDVYSFTVSLMGAGIFILITTPNLFGHGVSGWSRFRLGLAWVLAVVFIVGLTAASPDLRWVAMKLKPALIETTVP</sequence>
<keyword evidence="1" id="KW-0812">Transmembrane</keyword>
<proteinExistence type="predicted"/>